<dbReference type="AlphaFoldDB" id="A0A516H5Y2"/>
<accession>A0A516H5Y2</accession>
<dbReference type="InterPro" id="IPR029069">
    <property type="entry name" value="HotDog_dom_sf"/>
</dbReference>
<dbReference type="CDD" id="cd00586">
    <property type="entry name" value="4HBT"/>
    <property type="match status" value="1"/>
</dbReference>
<sequence length="211" mass="23480">MPAGSLRRPAASTTSRPTSNTSVRKAAQFPPRPPSPSQTSWASESPSDALFFSMPAPYHPAMTDSAQFSPDRPFSCPRIVQWGECDPAGMVYTTQFLDYVMETLEAFWRDVIGFSFLRLHKELGYGSPTVSTKLDFQRALKGGEPFTVELRVEKLSRSTITYDFKGRNAAGEVCFTAAHISCIVDEKILKSVEIPERIRTPIETYRQATTA</sequence>
<name>A0A516H5Y2_9PROT</name>
<keyword evidence="3" id="KW-1185">Reference proteome</keyword>
<evidence type="ECO:0000256" key="1">
    <source>
        <dbReference type="SAM" id="MobiDB-lite"/>
    </source>
</evidence>
<organism evidence="2 3">
    <name type="scientific">Ferrovibrio terrae</name>
    <dbReference type="NCBI Taxonomy" id="2594003"/>
    <lineage>
        <taxon>Bacteria</taxon>
        <taxon>Pseudomonadati</taxon>
        <taxon>Pseudomonadota</taxon>
        <taxon>Alphaproteobacteria</taxon>
        <taxon>Rhodospirillales</taxon>
        <taxon>Rhodospirillaceae</taxon>
        <taxon>Ferrovibrio</taxon>
    </lineage>
</organism>
<feature type="region of interest" description="Disordered" evidence="1">
    <location>
        <begin position="1"/>
        <end position="44"/>
    </location>
</feature>
<dbReference type="Pfam" id="PF13279">
    <property type="entry name" value="4HBT_2"/>
    <property type="match status" value="1"/>
</dbReference>
<dbReference type="PANTHER" id="PTHR31793:SF24">
    <property type="entry name" value="LONG-CHAIN ACYL-COA THIOESTERASE FADM"/>
    <property type="match status" value="1"/>
</dbReference>
<feature type="compositionally biased region" description="Polar residues" evidence="1">
    <location>
        <begin position="11"/>
        <end position="23"/>
    </location>
</feature>
<protein>
    <submittedName>
        <fullName evidence="2">Acyl-CoA thioesterase</fullName>
    </submittedName>
</protein>
<reference evidence="2 3" key="1">
    <citation type="submission" date="2019-07" db="EMBL/GenBank/DDBJ databases">
        <title>Genome sequencing for Ferrovibrio sp. K5.</title>
        <authorList>
            <person name="Park S.-J."/>
        </authorList>
    </citation>
    <scope>NUCLEOTIDE SEQUENCE [LARGE SCALE GENOMIC DNA]</scope>
    <source>
        <strain evidence="2 3">K5</strain>
    </source>
</reference>
<evidence type="ECO:0000313" key="3">
    <source>
        <dbReference type="Proteomes" id="UP000317496"/>
    </source>
</evidence>
<dbReference type="InterPro" id="IPR050563">
    <property type="entry name" value="4-hydroxybenzoyl-CoA_TE"/>
</dbReference>
<dbReference type="GO" id="GO:0047617">
    <property type="term" value="F:fatty acyl-CoA hydrolase activity"/>
    <property type="evidence" value="ECO:0007669"/>
    <property type="project" value="TreeGrafter"/>
</dbReference>
<dbReference type="Gene3D" id="3.10.129.10">
    <property type="entry name" value="Hotdog Thioesterase"/>
    <property type="match status" value="1"/>
</dbReference>
<dbReference type="Proteomes" id="UP000317496">
    <property type="component" value="Chromosome"/>
</dbReference>
<dbReference type="KEGG" id="fer:FNB15_18645"/>
<dbReference type="PANTHER" id="PTHR31793">
    <property type="entry name" value="4-HYDROXYBENZOYL-COA THIOESTERASE FAMILY MEMBER"/>
    <property type="match status" value="1"/>
</dbReference>
<evidence type="ECO:0000313" key="2">
    <source>
        <dbReference type="EMBL" id="QDO99167.1"/>
    </source>
</evidence>
<dbReference type="SUPFAM" id="SSF54637">
    <property type="entry name" value="Thioesterase/thiol ester dehydrase-isomerase"/>
    <property type="match status" value="1"/>
</dbReference>
<gene>
    <name evidence="2" type="ORF">FNB15_18645</name>
</gene>
<dbReference type="EMBL" id="CP041636">
    <property type="protein sequence ID" value="QDO99167.1"/>
    <property type="molecule type" value="Genomic_DNA"/>
</dbReference>
<dbReference type="OrthoDB" id="7204167at2"/>
<proteinExistence type="predicted"/>